<dbReference type="EMBL" id="DF157820">
    <property type="protein sequence ID" value="GAB69782.1"/>
    <property type="molecule type" value="Genomic_DNA"/>
</dbReference>
<dbReference type="AlphaFoldDB" id="K6VK17"/>
<proteinExistence type="predicted"/>
<protein>
    <recommendedName>
        <fullName evidence="4">CYIR protein</fullName>
    </recommendedName>
</protein>
<dbReference type="Pfam" id="PF05795">
    <property type="entry name" value="Plasmodium_Vir"/>
    <property type="match status" value="1"/>
</dbReference>
<evidence type="ECO:0000313" key="3">
    <source>
        <dbReference type="Proteomes" id="UP000006319"/>
    </source>
</evidence>
<dbReference type="VEuPathDB" id="PlasmoDB:PCYB_005310"/>
<evidence type="ECO:0000313" key="2">
    <source>
        <dbReference type="EMBL" id="GAB69782.1"/>
    </source>
</evidence>
<sequence>VVAEIIKEDHFDKVCQVAFNYLSALYAKHSNEMDEGCKYFYYFVYNNILKNETINYNKLKFYEMLLREYYNVHEQVHSLDTYIKSIDKVMLEENNDLIEMYDNFDNFKNVLTNENEERCKYAKKCIKIYEKYMGKCKNNNDLCCSELKKIMERFSEYTENDFPCNNDIQEFLPYIGRSNQKVIILIPIILITLILSILYILYKVSTNYIY</sequence>
<dbReference type="RefSeq" id="XP_004228000.1">
    <property type="nucleotide sequence ID" value="XM_004227952.1"/>
</dbReference>
<reference evidence="2 3" key="1">
    <citation type="journal article" date="2012" name="Nat. Genet.">
        <title>Plasmodium cynomolgi genome sequences provide insight into Plasmodium vivax and the monkey malaria clade.</title>
        <authorList>
            <person name="Tachibana S."/>
            <person name="Sullivan S.A."/>
            <person name="Kawai S."/>
            <person name="Nakamura S."/>
            <person name="Kim H.R."/>
            <person name="Goto N."/>
            <person name="Arisue N."/>
            <person name="Palacpac N.M.Q."/>
            <person name="Honma H."/>
            <person name="Yagi M."/>
            <person name="Tougan T."/>
            <person name="Katakai Y."/>
            <person name="Kaneko O."/>
            <person name="Mita T."/>
            <person name="Kita K."/>
            <person name="Yasutomi Y."/>
            <person name="Sutton P.L."/>
            <person name="Shakhbatyan R."/>
            <person name="Horii T."/>
            <person name="Yasunaga T."/>
            <person name="Barnwell J.W."/>
            <person name="Escalante A.A."/>
            <person name="Carlton J.M."/>
            <person name="Tanabe K."/>
        </authorList>
    </citation>
    <scope>NUCLEOTIDE SEQUENCE [LARGE SCALE GENOMIC DNA]</scope>
    <source>
        <strain evidence="2 3">B</strain>
    </source>
</reference>
<dbReference type="GeneID" id="14696324"/>
<feature type="non-terminal residue" evidence="2">
    <location>
        <position position="1"/>
    </location>
</feature>
<keyword evidence="1" id="KW-1133">Transmembrane helix</keyword>
<dbReference type="Proteomes" id="UP000006319">
    <property type="component" value="Unassembled WGS sequence"/>
</dbReference>
<evidence type="ECO:0008006" key="4">
    <source>
        <dbReference type="Google" id="ProtNLM"/>
    </source>
</evidence>
<gene>
    <name evidence="2" type="ORF">PCYB_005310</name>
</gene>
<keyword evidence="1" id="KW-0472">Membrane</keyword>
<name>K6VK17_PLACD</name>
<keyword evidence="3" id="KW-1185">Reference proteome</keyword>
<feature type="non-terminal residue" evidence="2">
    <location>
        <position position="210"/>
    </location>
</feature>
<dbReference type="OrthoDB" id="382545at2759"/>
<feature type="transmembrane region" description="Helical" evidence="1">
    <location>
        <begin position="182"/>
        <end position="202"/>
    </location>
</feature>
<dbReference type="KEGG" id="pcy:PCYB_005310"/>
<dbReference type="OMA" id="YNECNIL"/>
<organism evidence="2 3">
    <name type="scientific">Plasmodium cynomolgi (strain B)</name>
    <dbReference type="NCBI Taxonomy" id="1120755"/>
    <lineage>
        <taxon>Eukaryota</taxon>
        <taxon>Sar</taxon>
        <taxon>Alveolata</taxon>
        <taxon>Apicomplexa</taxon>
        <taxon>Aconoidasida</taxon>
        <taxon>Haemosporida</taxon>
        <taxon>Plasmodiidae</taxon>
        <taxon>Plasmodium</taxon>
        <taxon>Plasmodium (Plasmodium)</taxon>
    </lineage>
</organism>
<keyword evidence="1" id="KW-0812">Transmembrane</keyword>
<accession>K6VK17</accession>
<evidence type="ECO:0000256" key="1">
    <source>
        <dbReference type="SAM" id="Phobius"/>
    </source>
</evidence>
<dbReference type="InterPro" id="IPR008780">
    <property type="entry name" value="Plasmodium_Vir"/>
</dbReference>